<dbReference type="EMBL" id="QETB01000001">
    <property type="protein sequence ID" value="PWF26941.1"/>
    <property type="molecule type" value="Genomic_DNA"/>
</dbReference>
<dbReference type="Pfam" id="PF09359">
    <property type="entry name" value="VTC"/>
    <property type="match status" value="1"/>
</dbReference>
<organism evidence="2 3">
    <name type="scientific">Ancrocorticia populi</name>
    <dbReference type="NCBI Taxonomy" id="2175228"/>
    <lineage>
        <taxon>Bacteria</taxon>
        <taxon>Bacillati</taxon>
        <taxon>Actinomycetota</taxon>
        <taxon>Actinomycetes</taxon>
        <taxon>Actinomycetales</taxon>
        <taxon>Actinomycetaceae</taxon>
        <taxon>Ancrocorticia</taxon>
    </lineage>
</organism>
<proteinExistence type="predicted"/>
<comment type="caution">
    <text evidence="2">The sequence shown here is derived from an EMBL/GenBank/DDBJ whole genome shotgun (WGS) entry which is preliminary data.</text>
</comment>
<evidence type="ECO:0000313" key="2">
    <source>
        <dbReference type="EMBL" id="PWF26941.1"/>
    </source>
</evidence>
<dbReference type="AlphaFoldDB" id="A0A2V1KB30"/>
<protein>
    <submittedName>
        <fullName evidence="2">Molecular chaperone</fullName>
    </submittedName>
</protein>
<sequence length="273" mass="31138">MSELATTLPSISLSDMNRQASLQTRIDRKYVLTADQTADLVAWIGQEHPDTQVLEVEGERASLYDSMYYDTENLTCFRMALQQNRRRFKVRTRCYVDSGDSFLETKTKSNQGKTVKNRIPWSEEWSLEDDTPCEFLAESLADTPFAVNHDDLGQPVAGPELVPALRTVYFRTTLLLPSDHARITLDQKLRWQDPSGSWIEALGGVILETKTSGSPSAVDHFLWDRRQRPIPSSKYSIGISLTHNALPTQRWTRAIKRLNAQEIRKGRHCDLVK</sequence>
<reference evidence="3" key="1">
    <citation type="submission" date="2018-05" db="EMBL/GenBank/DDBJ databases">
        <authorList>
            <person name="Li Y."/>
        </authorList>
    </citation>
    <scope>NUCLEOTIDE SEQUENCE [LARGE SCALE GENOMIC DNA]</scope>
    <source>
        <strain evidence="3">sk1b4</strain>
    </source>
</reference>
<dbReference type="InterPro" id="IPR042267">
    <property type="entry name" value="VTC_sf"/>
</dbReference>
<dbReference type="RefSeq" id="WP_109092442.1">
    <property type="nucleotide sequence ID" value="NZ_QETB01000001.1"/>
</dbReference>
<keyword evidence="3" id="KW-1185">Reference proteome</keyword>
<dbReference type="Proteomes" id="UP000245283">
    <property type="component" value="Unassembled WGS sequence"/>
</dbReference>
<dbReference type="GO" id="GO:0006799">
    <property type="term" value="P:polyphosphate biosynthetic process"/>
    <property type="evidence" value="ECO:0007669"/>
    <property type="project" value="UniProtKB-ARBA"/>
</dbReference>
<evidence type="ECO:0000259" key="1">
    <source>
        <dbReference type="Pfam" id="PF09359"/>
    </source>
</evidence>
<gene>
    <name evidence="2" type="ORF">DD236_00555</name>
</gene>
<name>A0A2V1KB30_9ACTO</name>
<dbReference type="Gene3D" id="3.20.100.30">
    <property type="entry name" value="VTC, catalytic tunnel domain"/>
    <property type="match status" value="1"/>
</dbReference>
<evidence type="ECO:0000313" key="3">
    <source>
        <dbReference type="Proteomes" id="UP000245283"/>
    </source>
</evidence>
<dbReference type="InterPro" id="IPR018966">
    <property type="entry name" value="VTC_domain"/>
</dbReference>
<dbReference type="CDD" id="cd07750">
    <property type="entry name" value="PolyPPase_VTC_like"/>
    <property type="match status" value="1"/>
</dbReference>
<feature type="domain" description="VTC" evidence="1">
    <location>
        <begin position="25"/>
        <end position="242"/>
    </location>
</feature>
<accession>A0A2V1KB30</accession>
<dbReference type="OrthoDB" id="148766at2"/>